<dbReference type="InterPro" id="IPR028097">
    <property type="entry name" value="FAM91_C_dom"/>
</dbReference>
<comment type="caution">
    <text evidence="3">The sequence shown here is derived from an EMBL/GenBank/DDBJ whole genome shotgun (WGS) entry which is preliminary data.</text>
</comment>
<evidence type="ECO:0000313" key="3">
    <source>
        <dbReference type="EMBL" id="RDX81716.1"/>
    </source>
</evidence>
<accession>A0A371FTT8</accession>
<dbReference type="OrthoDB" id="275996at2759"/>
<dbReference type="PANTHER" id="PTHR28441">
    <property type="entry name" value="PROTEIN FAM91A1"/>
    <property type="match status" value="1"/>
</dbReference>
<proteinExistence type="inferred from homology"/>
<evidence type="ECO:0000256" key="1">
    <source>
        <dbReference type="ARBA" id="ARBA00010319"/>
    </source>
</evidence>
<dbReference type="STRING" id="157652.A0A371FTT8"/>
<comment type="similarity">
    <text evidence="1">Belongs to the FAM91 family.</text>
</comment>
<feature type="non-terminal residue" evidence="3">
    <location>
        <position position="1"/>
    </location>
</feature>
<reference evidence="3" key="1">
    <citation type="submission" date="2018-05" db="EMBL/GenBank/DDBJ databases">
        <title>Draft genome of Mucuna pruriens seed.</title>
        <authorList>
            <person name="Nnadi N.E."/>
            <person name="Vos R."/>
            <person name="Hasami M.H."/>
            <person name="Devisetty U.K."/>
            <person name="Aguiy J.C."/>
        </authorList>
    </citation>
    <scope>NUCLEOTIDE SEQUENCE [LARGE SCALE GENOMIC DNA]</scope>
    <source>
        <strain evidence="3">JCA_2017</strain>
    </source>
</reference>
<name>A0A371FTT8_MUCPR</name>
<keyword evidence="4" id="KW-1185">Reference proteome</keyword>
<feature type="domain" description="FAM91 C-terminal" evidence="2">
    <location>
        <begin position="176"/>
        <end position="270"/>
    </location>
</feature>
<dbReference type="PANTHER" id="PTHR28441:SF2">
    <property type="entry name" value="PROTEIN FAM91A1"/>
    <property type="match status" value="1"/>
</dbReference>
<dbReference type="EMBL" id="QJKJ01007848">
    <property type="protein sequence ID" value="RDX81716.1"/>
    <property type="molecule type" value="Genomic_DNA"/>
</dbReference>
<dbReference type="Pfam" id="PF14648">
    <property type="entry name" value="FAM91_C"/>
    <property type="match status" value="2"/>
</dbReference>
<dbReference type="AlphaFoldDB" id="A0A371FTT8"/>
<dbReference type="InterPro" id="IPR039199">
    <property type="entry name" value="FAM91"/>
</dbReference>
<dbReference type="Proteomes" id="UP000257109">
    <property type="component" value="Unassembled WGS sequence"/>
</dbReference>
<protein>
    <submittedName>
        <fullName evidence="3">Protein FAM91A1</fullName>
    </submittedName>
</protein>
<feature type="domain" description="FAM91 C-terminal" evidence="2">
    <location>
        <begin position="1"/>
        <end position="70"/>
    </location>
</feature>
<sequence>LKSHAVTLYEAGKLGHACIADLCKDLSTLEGAKFEGELEEFANHAFSLHCVLECLQSGGVASDAKVGEDKMDMATVSIDESSSLISEISLTDKSGDSGITDAGMNNYDMLSSDLEKTVEPSASDEAAPRNMIGGTCSIPFEGDGSHVQEDIEDGNLQNDEKPMVQDSDVGTEMLKRKKKYRVDILRCESLASLAPATLDRLFVRDYDVVVSIVPLPHSSVLPGSTGLVHFGPPTYSFMTPWMKLVLYSTVASGPLSVVLMKGQCLRLLPTPMIANISYYRICNCGGWCNEVHNFGFLIIQILRKYILLDGACRSYALTPVYEAATRSIVEATQANTIKAEADESDSKEVILSGVNLIFDGSELLPFDIGACLQAHQPISLIAKAAAAASASLAIK</sequence>
<organism evidence="3 4">
    <name type="scientific">Mucuna pruriens</name>
    <name type="common">Velvet bean</name>
    <name type="synonym">Dolichos pruriens</name>
    <dbReference type="NCBI Taxonomy" id="157652"/>
    <lineage>
        <taxon>Eukaryota</taxon>
        <taxon>Viridiplantae</taxon>
        <taxon>Streptophyta</taxon>
        <taxon>Embryophyta</taxon>
        <taxon>Tracheophyta</taxon>
        <taxon>Spermatophyta</taxon>
        <taxon>Magnoliopsida</taxon>
        <taxon>eudicotyledons</taxon>
        <taxon>Gunneridae</taxon>
        <taxon>Pentapetalae</taxon>
        <taxon>rosids</taxon>
        <taxon>fabids</taxon>
        <taxon>Fabales</taxon>
        <taxon>Fabaceae</taxon>
        <taxon>Papilionoideae</taxon>
        <taxon>50 kb inversion clade</taxon>
        <taxon>NPAAA clade</taxon>
        <taxon>indigoferoid/millettioid clade</taxon>
        <taxon>Phaseoleae</taxon>
        <taxon>Mucuna</taxon>
    </lineage>
</organism>
<evidence type="ECO:0000259" key="2">
    <source>
        <dbReference type="Pfam" id="PF14648"/>
    </source>
</evidence>
<gene>
    <name evidence="3" type="primary">fam91a1</name>
    <name evidence="3" type="ORF">CR513_37569</name>
</gene>
<feature type="non-terminal residue" evidence="3">
    <location>
        <position position="395"/>
    </location>
</feature>
<evidence type="ECO:0000313" key="4">
    <source>
        <dbReference type="Proteomes" id="UP000257109"/>
    </source>
</evidence>